<sequence>MAFTRFHDDPCRIEKQLQQSTDPGRWILNAPGYGDKPEYMADPHIRIQTWGGNLMTNCIDLESDLRGVNRRANKDCLGKDEYTKFNVSTNHINYPTNNKLYTEESRTIMPAWTARNLEQANWQILPLNPQENTCMPFQNNLSTRILEKDYFVMKRECPTSRVPGDLPVNQGKRSLSYPQGPQICTHENSCGLIGQN</sequence>
<evidence type="ECO:0000313" key="1">
    <source>
        <dbReference type="EMBL" id="QHT12794.1"/>
    </source>
</evidence>
<organism evidence="1">
    <name type="scientific">viral metagenome</name>
    <dbReference type="NCBI Taxonomy" id="1070528"/>
    <lineage>
        <taxon>unclassified sequences</taxon>
        <taxon>metagenomes</taxon>
        <taxon>organismal metagenomes</taxon>
    </lineage>
</organism>
<name>A0A6C0D9E5_9ZZZZ</name>
<reference evidence="1" key="1">
    <citation type="journal article" date="2020" name="Nature">
        <title>Giant virus diversity and host interactions through global metagenomics.</title>
        <authorList>
            <person name="Schulz F."/>
            <person name="Roux S."/>
            <person name="Paez-Espino D."/>
            <person name="Jungbluth S."/>
            <person name="Walsh D.A."/>
            <person name="Denef V.J."/>
            <person name="McMahon K.D."/>
            <person name="Konstantinidis K.T."/>
            <person name="Eloe-Fadrosh E.A."/>
            <person name="Kyrpides N.C."/>
            <person name="Woyke T."/>
        </authorList>
    </citation>
    <scope>NUCLEOTIDE SEQUENCE</scope>
    <source>
        <strain evidence="1">GVMAG-M-3300023174-130</strain>
    </source>
</reference>
<accession>A0A6C0D9E5</accession>
<dbReference type="AlphaFoldDB" id="A0A6C0D9E5"/>
<proteinExistence type="predicted"/>
<dbReference type="EMBL" id="MN739551">
    <property type="protein sequence ID" value="QHT12794.1"/>
    <property type="molecule type" value="Genomic_DNA"/>
</dbReference>
<protein>
    <submittedName>
        <fullName evidence="1">Uncharacterized protein</fullName>
    </submittedName>
</protein>